<dbReference type="GO" id="GO:0046872">
    <property type="term" value="F:metal ion binding"/>
    <property type="evidence" value="ECO:0007669"/>
    <property type="project" value="UniProtKB-KW"/>
</dbReference>
<sequence>MPRKVRILVNEDKCYLCGGCAGVCPALAIRVGSKWEFSGDKCISCMICVKACPVGALTAEEVSG</sequence>
<protein>
    <submittedName>
        <fullName evidence="6">Ferredoxin 2</fullName>
    </submittedName>
</protein>
<keyword evidence="3" id="KW-0408">Iron</keyword>
<evidence type="ECO:0000313" key="7">
    <source>
        <dbReference type="Proteomes" id="UP000008386"/>
    </source>
</evidence>
<reference evidence="6 7" key="1">
    <citation type="journal article" date="2011" name="J. Bacteriol.">
        <title>Complete genome sequence of the obligate piezophilic hyperthermophilic archaeon Pyrococcus yayanosii CH1.</title>
        <authorList>
            <person name="Jun X."/>
            <person name="Lupeng L."/>
            <person name="Minjuan X."/>
            <person name="Oger P."/>
            <person name="Fengping W."/>
            <person name="Jebbar M."/>
            <person name="Xiang X."/>
        </authorList>
    </citation>
    <scope>NUCLEOTIDE SEQUENCE [LARGE SCALE GENOMIC DNA]</scope>
    <source>
        <strain evidence="7">CH1 / JCM 16557</strain>
    </source>
</reference>
<dbReference type="OrthoDB" id="15347at2157"/>
<keyword evidence="4" id="KW-0411">Iron-sulfur</keyword>
<dbReference type="InterPro" id="IPR017896">
    <property type="entry name" value="4Fe4S_Fe-S-bd"/>
</dbReference>
<keyword evidence="1" id="KW-0004">4Fe-4S</keyword>
<gene>
    <name evidence="6" type="ordered locus">PYCH_16320</name>
</gene>
<dbReference type="GeneID" id="10838201"/>
<name>F8AH68_PYRYC</name>
<dbReference type="InterPro" id="IPR050572">
    <property type="entry name" value="Fe-S_Ferredoxin"/>
</dbReference>
<accession>F8AH68</accession>
<dbReference type="SUPFAM" id="SSF54862">
    <property type="entry name" value="4Fe-4S ferredoxins"/>
    <property type="match status" value="1"/>
</dbReference>
<dbReference type="eggNOG" id="arCOG00958">
    <property type="taxonomic scope" value="Archaea"/>
</dbReference>
<dbReference type="Pfam" id="PF00037">
    <property type="entry name" value="Fer4"/>
    <property type="match status" value="2"/>
</dbReference>
<dbReference type="InterPro" id="IPR017900">
    <property type="entry name" value="4Fe4S_Fe_S_CS"/>
</dbReference>
<dbReference type="PANTHER" id="PTHR43687:SF5">
    <property type="entry name" value="4FE-4S FERREDOXIN-TYPE DOMAIN-CONTAINING PROTEIN"/>
    <property type="match status" value="1"/>
</dbReference>
<evidence type="ECO:0000313" key="6">
    <source>
        <dbReference type="EMBL" id="AEH25298.1"/>
    </source>
</evidence>
<dbReference type="PROSITE" id="PS00198">
    <property type="entry name" value="4FE4S_FER_1"/>
    <property type="match status" value="2"/>
</dbReference>
<dbReference type="Proteomes" id="UP000008386">
    <property type="component" value="Chromosome"/>
</dbReference>
<dbReference type="GO" id="GO:0016491">
    <property type="term" value="F:oxidoreductase activity"/>
    <property type="evidence" value="ECO:0007669"/>
    <property type="project" value="UniProtKB-ARBA"/>
</dbReference>
<dbReference type="RefSeq" id="WP_013906354.1">
    <property type="nucleotide sequence ID" value="NC_015680.1"/>
</dbReference>
<dbReference type="GO" id="GO:0051539">
    <property type="term" value="F:4 iron, 4 sulfur cluster binding"/>
    <property type="evidence" value="ECO:0007669"/>
    <property type="project" value="UniProtKB-KW"/>
</dbReference>
<dbReference type="PANTHER" id="PTHR43687">
    <property type="entry name" value="ADENYLYLSULFATE REDUCTASE, BETA SUBUNIT"/>
    <property type="match status" value="1"/>
</dbReference>
<dbReference type="KEGG" id="pya:PYCH_16320"/>
<evidence type="ECO:0000256" key="4">
    <source>
        <dbReference type="ARBA" id="ARBA00023014"/>
    </source>
</evidence>
<dbReference type="STRING" id="529709.PYCH_16320"/>
<keyword evidence="2" id="KW-0479">Metal-binding</keyword>
<proteinExistence type="predicted"/>
<dbReference type="AlphaFoldDB" id="F8AH68"/>
<dbReference type="EMBL" id="CP002779">
    <property type="protein sequence ID" value="AEH25298.1"/>
    <property type="molecule type" value="Genomic_DNA"/>
</dbReference>
<evidence type="ECO:0000256" key="2">
    <source>
        <dbReference type="ARBA" id="ARBA00022723"/>
    </source>
</evidence>
<organism evidence="6 7">
    <name type="scientific">Pyrococcus yayanosii (strain CH1 / JCM 16557)</name>
    <dbReference type="NCBI Taxonomy" id="529709"/>
    <lineage>
        <taxon>Archaea</taxon>
        <taxon>Methanobacteriati</taxon>
        <taxon>Methanobacteriota</taxon>
        <taxon>Thermococci</taxon>
        <taxon>Thermococcales</taxon>
        <taxon>Thermococcaceae</taxon>
        <taxon>Pyrococcus</taxon>
    </lineage>
</organism>
<feature type="domain" description="4Fe-4S ferredoxin-type" evidence="5">
    <location>
        <begin position="5"/>
        <end position="31"/>
    </location>
</feature>
<evidence type="ECO:0000259" key="5">
    <source>
        <dbReference type="PROSITE" id="PS51379"/>
    </source>
</evidence>
<evidence type="ECO:0000256" key="3">
    <source>
        <dbReference type="ARBA" id="ARBA00023004"/>
    </source>
</evidence>
<evidence type="ECO:0000256" key="1">
    <source>
        <dbReference type="ARBA" id="ARBA00022485"/>
    </source>
</evidence>
<dbReference type="PROSITE" id="PS51379">
    <property type="entry name" value="4FE4S_FER_2"/>
    <property type="match status" value="2"/>
</dbReference>
<feature type="domain" description="4Fe-4S ferredoxin-type" evidence="5">
    <location>
        <begin position="33"/>
        <end position="62"/>
    </location>
</feature>
<keyword evidence="7" id="KW-1185">Reference proteome</keyword>
<dbReference type="Gene3D" id="3.30.70.20">
    <property type="match status" value="2"/>
</dbReference>
<dbReference type="HOGENOM" id="CLU_139698_5_6_2"/>